<evidence type="ECO:0000313" key="4">
    <source>
        <dbReference type="Proteomes" id="UP000290243"/>
    </source>
</evidence>
<dbReference type="EMBL" id="LR215037">
    <property type="protein sequence ID" value="VEU75679.1"/>
    <property type="molecule type" value="Genomic_DNA"/>
</dbReference>
<feature type="domain" description="ComEC/Rec2-related protein" evidence="2">
    <location>
        <begin position="146"/>
        <end position="369"/>
    </location>
</feature>
<keyword evidence="4" id="KW-1185">Reference proteome</keyword>
<dbReference type="Pfam" id="PF03772">
    <property type="entry name" value="Competence"/>
    <property type="match status" value="1"/>
</dbReference>
<keyword evidence="1" id="KW-1133">Transmembrane helix</keyword>
<keyword evidence="1" id="KW-0812">Transmembrane</keyword>
<evidence type="ECO:0000313" key="3">
    <source>
        <dbReference type="EMBL" id="VEU75679.1"/>
    </source>
</evidence>
<sequence length="393" mass="46786">MFISIFNLKSLIYVLISILIYIFLKLSSNQFYIKEGNYNITGYITKTSQNFSIINTDAGNMILYKKNQFLTSGSKVNFNADIIINNSINSFTLSNNIKYEIKNIDLINQEKNYEPIINKIKEFGSKYKYFKQFWKLIVFGYIEEMEIYKNISELNVVHLLIISGMHFDILFNIIFWITKKIILKIPKFRFFNYTILLCYIMMLNNFVSALRAFFITIIKNEKKYFNIISGINKYNGLIIILWIIFTLQNNLIFNYGTIISFLTSFSICVLNELISLKNRIIIKIKTFIIFIIIYLINLPFLIAISEKINIFGLLFSILLTPLFEFLYIISILFWFSPIFLNYCYYIFYKFIIFLIYFSNPIINKYILDLNFILYYTYSVVFLFFVLRSVKKLA</sequence>
<dbReference type="NCBIfam" id="TIGR00360">
    <property type="entry name" value="ComEC_N-term"/>
    <property type="match status" value="1"/>
</dbReference>
<name>A0A449B529_9BACT</name>
<dbReference type="InterPro" id="IPR004477">
    <property type="entry name" value="ComEC_N"/>
</dbReference>
<reference evidence="3 4" key="1">
    <citation type="submission" date="2019-01" db="EMBL/GenBank/DDBJ databases">
        <authorList>
            <consortium name="Pathogen Informatics"/>
        </authorList>
    </citation>
    <scope>NUCLEOTIDE SEQUENCE [LARGE SCALE GENOMIC DNA]</scope>
    <source>
        <strain evidence="3 4">NCTC10168</strain>
    </source>
</reference>
<accession>A0A449B529</accession>
<protein>
    <submittedName>
        <fullName evidence="3">ComEC/Rec2-related protein</fullName>
    </submittedName>
</protein>
<feature type="transmembrane region" description="Helical" evidence="1">
    <location>
        <begin position="6"/>
        <end position="24"/>
    </location>
</feature>
<feature type="transmembrane region" description="Helical" evidence="1">
    <location>
        <begin position="371"/>
        <end position="389"/>
    </location>
</feature>
<feature type="transmembrane region" description="Helical" evidence="1">
    <location>
        <begin position="224"/>
        <end position="245"/>
    </location>
</feature>
<feature type="transmembrane region" description="Helical" evidence="1">
    <location>
        <begin position="286"/>
        <end position="304"/>
    </location>
</feature>
<feature type="transmembrane region" description="Helical" evidence="1">
    <location>
        <begin position="251"/>
        <end position="274"/>
    </location>
</feature>
<feature type="transmembrane region" description="Helical" evidence="1">
    <location>
        <begin position="156"/>
        <end position="178"/>
    </location>
</feature>
<dbReference type="KEGG" id="mmau:NCTC10168_00609"/>
<feature type="transmembrane region" description="Helical" evidence="1">
    <location>
        <begin position="190"/>
        <end position="212"/>
    </location>
</feature>
<proteinExistence type="predicted"/>
<evidence type="ECO:0000256" key="1">
    <source>
        <dbReference type="SAM" id="Phobius"/>
    </source>
</evidence>
<dbReference type="AlphaFoldDB" id="A0A449B529"/>
<evidence type="ECO:0000259" key="2">
    <source>
        <dbReference type="Pfam" id="PF03772"/>
    </source>
</evidence>
<keyword evidence="1" id="KW-0472">Membrane</keyword>
<feature type="transmembrane region" description="Helical" evidence="1">
    <location>
        <begin position="310"/>
        <end position="335"/>
    </location>
</feature>
<organism evidence="3 4">
    <name type="scientific">Mycoplasmopsis maculosa</name>
    <dbReference type="NCBI Taxonomy" id="114885"/>
    <lineage>
        <taxon>Bacteria</taxon>
        <taxon>Bacillati</taxon>
        <taxon>Mycoplasmatota</taxon>
        <taxon>Mycoplasmoidales</taxon>
        <taxon>Metamycoplasmataceae</taxon>
        <taxon>Mycoplasmopsis</taxon>
    </lineage>
</organism>
<feature type="transmembrane region" description="Helical" evidence="1">
    <location>
        <begin position="342"/>
        <end position="359"/>
    </location>
</feature>
<dbReference type="NCBIfam" id="NF045979">
    <property type="entry name" value="ComEC_MAG0480"/>
    <property type="match status" value="1"/>
</dbReference>
<gene>
    <name evidence="3" type="ORF">NCTC10168_00609</name>
</gene>
<dbReference type="Proteomes" id="UP000290243">
    <property type="component" value="Chromosome"/>
</dbReference>